<dbReference type="GO" id="GO:0008418">
    <property type="term" value="F:protein-N-terminal asparagine amidohydrolase activity"/>
    <property type="evidence" value="ECO:0007669"/>
    <property type="project" value="UniProtKB-UniRule"/>
</dbReference>
<dbReference type="Ensembl" id="ENSELUT00000099973.1">
    <property type="protein sequence ID" value="ENSELUP00000097363.1"/>
    <property type="gene ID" value="ENSELUG00000023170.3"/>
</dbReference>
<evidence type="ECO:0000256" key="4">
    <source>
        <dbReference type="ARBA" id="ARBA00012718"/>
    </source>
</evidence>
<dbReference type="GO" id="GO:0005829">
    <property type="term" value="C:cytosol"/>
    <property type="evidence" value="ECO:0007669"/>
    <property type="project" value="TreeGrafter"/>
</dbReference>
<dbReference type="Proteomes" id="UP000265140">
    <property type="component" value="Chromosome 10"/>
</dbReference>
<evidence type="ECO:0000256" key="1">
    <source>
        <dbReference type="ARBA" id="ARBA00002022"/>
    </source>
</evidence>
<dbReference type="Pfam" id="PF09764">
    <property type="entry name" value="Nt_Gln_amidase"/>
    <property type="match status" value="1"/>
</dbReference>
<dbReference type="Gene3D" id="3.10.620.10">
    <property type="entry name" value="Protein N-terminal glutamine amidohydrolase, alpha beta roll"/>
    <property type="match status" value="1"/>
</dbReference>
<reference evidence="10 11" key="1">
    <citation type="submission" date="2020-02" db="EMBL/GenBank/DDBJ databases">
        <title>Esox lucius (northern pike) genome, fEsoLuc1, primary haplotype.</title>
        <authorList>
            <person name="Myers G."/>
            <person name="Karagic N."/>
            <person name="Meyer A."/>
            <person name="Pippel M."/>
            <person name="Reichard M."/>
            <person name="Winkler S."/>
            <person name="Tracey A."/>
            <person name="Sims Y."/>
            <person name="Howe K."/>
            <person name="Rhie A."/>
            <person name="Formenti G."/>
            <person name="Durbin R."/>
            <person name="Fedrigo O."/>
            <person name="Jarvis E.D."/>
        </authorList>
    </citation>
    <scope>NUCLEOTIDE SEQUENCE [LARGE SCALE GENOMIC DNA]</scope>
</reference>
<keyword evidence="11" id="KW-1185">Reference proteome</keyword>
<keyword evidence="6 8" id="KW-0378">Hydrolase</keyword>
<evidence type="ECO:0000256" key="7">
    <source>
        <dbReference type="ARBA" id="ARBA00048768"/>
    </source>
</evidence>
<reference evidence="10" key="2">
    <citation type="submission" date="2025-08" db="UniProtKB">
        <authorList>
            <consortium name="Ensembl"/>
        </authorList>
    </citation>
    <scope>IDENTIFICATION</scope>
</reference>
<dbReference type="GO" id="GO:0005634">
    <property type="term" value="C:nucleus"/>
    <property type="evidence" value="ECO:0007669"/>
    <property type="project" value="TreeGrafter"/>
</dbReference>
<reference evidence="10" key="3">
    <citation type="submission" date="2025-09" db="UniProtKB">
        <authorList>
            <consortium name="Ensembl"/>
        </authorList>
    </citation>
    <scope>IDENTIFICATION</scope>
</reference>
<evidence type="ECO:0000256" key="3">
    <source>
        <dbReference type="ARBA" id="ARBA00011245"/>
    </source>
</evidence>
<evidence type="ECO:0000256" key="2">
    <source>
        <dbReference type="ARBA" id="ARBA00008985"/>
    </source>
</evidence>
<dbReference type="EC" id="3.5.1.122" evidence="4 8"/>
<dbReference type="GeneTree" id="ENSGT00390000014398"/>
<evidence type="ECO:0000256" key="8">
    <source>
        <dbReference type="RuleBase" id="RU367082"/>
    </source>
</evidence>
<accession>A0AAY5L7U2</accession>
<comment type="catalytic activity">
    <reaction evidence="7 8">
        <text>N-terminal L-glutaminyl-[protein] + H2O = N-terminal L-glutamyl-[protein] + NH4(+)</text>
        <dbReference type="Rhea" id="RHEA:50680"/>
        <dbReference type="Rhea" id="RHEA-COMP:12668"/>
        <dbReference type="Rhea" id="RHEA-COMP:12777"/>
        <dbReference type="ChEBI" id="CHEBI:15377"/>
        <dbReference type="ChEBI" id="CHEBI:28938"/>
        <dbReference type="ChEBI" id="CHEBI:64721"/>
        <dbReference type="ChEBI" id="CHEBI:64722"/>
        <dbReference type="EC" id="3.5.1.122"/>
    </reaction>
</comment>
<comment type="function">
    <text evidence="1">Mediates the side-chain deamidation of N-terminal glutamine residues to glutamate, an important step in N-end rule pathway of protein degradation. Conversion of the resulting N-terminal glutamine to glutamate renders the protein susceptible to arginylation, polyubiquitination and degradation as specified by the N-end rule. Does not act on substrates with internal or C-terminal glutamine and does not act on non-glutamine residues in any position. Does not deaminate acetylated N-terminal glutamine. With the exception of proline, all tested second-position residues on substrate peptides do not greatly influence the activity. In contrast, a proline at position 2, virtually abolishes deamidation of N-terminal glutamine.</text>
</comment>
<dbReference type="PANTHER" id="PTHR13035:SF0">
    <property type="entry name" value="PROTEIN N-TERMINAL GLUTAMINE AMIDOHYDROLASE"/>
    <property type="match status" value="1"/>
</dbReference>
<evidence type="ECO:0000313" key="10">
    <source>
        <dbReference type="Ensembl" id="ENSELUP00000097363.1"/>
    </source>
</evidence>
<evidence type="ECO:0000256" key="5">
    <source>
        <dbReference type="ARBA" id="ARBA00021247"/>
    </source>
</evidence>
<sequence length="202" mass="23453">MSTSPRQEMNASTRAATVRKMYGNFVNTSVLKRRCLWTRFMQPLYQMNEESVEGTRFLPSETTHMGSDFITTKTDGDYHVILLHQNKQGQSFIYDLDTVLPFPCPFDIYTKEAFRTDCGLRPAFWRKLRVIPAQTYLKRFSSDRSHMKDSSGKWRMPPPQYPCITTTDSTMNLDDFISMDLKAGYGEVYSLSEFVEHFGEKS</sequence>
<evidence type="ECO:0000313" key="11">
    <source>
        <dbReference type="Proteomes" id="UP000265140"/>
    </source>
</evidence>
<protein>
    <recommendedName>
        <fullName evidence="5 8">Protein N-terminal glutamine amidohydrolase</fullName>
        <ecNumber evidence="4 8">3.5.1.122</ecNumber>
    </recommendedName>
    <alternativeName>
        <fullName evidence="8">Protein NH2-terminal glutamine deamidase</fullName>
    </alternativeName>
</protein>
<feature type="domain" description="Protein N-terminal glutamine amidohydrolase alpha beta roll" evidence="9">
    <location>
        <begin position="77"/>
        <end position="198"/>
    </location>
</feature>
<comment type="similarity">
    <text evidence="2 8">Belongs to the NTAQ1 family.</text>
</comment>
<dbReference type="AlphaFoldDB" id="A0AAY5L7U2"/>
<dbReference type="InterPro" id="IPR037132">
    <property type="entry name" value="N_Gln_amidohydro_ab_roll_sf"/>
</dbReference>
<evidence type="ECO:0000259" key="9">
    <source>
        <dbReference type="Pfam" id="PF09764"/>
    </source>
</evidence>
<dbReference type="PANTHER" id="PTHR13035">
    <property type="entry name" value="PROTEIN N-TERMINAL GLUTAMINE AMIDOHYDROLASE"/>
    <property type="match status" value="1"/>
</dbReference>
<comment type="subunit">
    <text evidence="3 8">Monomer.</text>
</comment>
<dbReference type="InterPro" id="IPR023128">
    <property type="entry name" value="Prot_N_Gln_amidohydro_ab_roll"/>
</dbReference>
<proteinExistence type="inferred from homology"/>
<dbReference type="GO" id="GO:0070773">
    <property type="term" value="F:protein-N-terminal glutamine amidohydrolase activity"/>
    <property type="evidence" value="ECO:0007669"/>
    <property type="project" value="UniProtKB-UniRule"/>
</dbReference>
<evidence type="ECO:0000256" key="6">
    <source>
        <dbReference type="ARBA" id="ARBA00022801"/>
    </source>
</evidence>
<organism evidence="10 11">
    <name type="scientific">Esox lucius</name>
    <name type="common">Northern pike</name>
    <dbReference type="NCBI Taxonomy" id="8010"/>
    <lineage>
        <taxon>Eukaryota</taxon>
        <taxon>Metazoa</taxon>
        <taxon>Chordata</taxon>
        <taxon>Craniata</taxon>
        <taxon>Vertebrata</taxon>
        <taxon>Euteleostomi</taxon>
        <taxon>Actinopterygii</taxon>
        <taxon>Neopterygii</taxon>
        <taxon>Teleostei</taxon>
        <taxon>Protacanthopterygii</taxon>
        <taxon>Esociformes</taxon>
        <taxon>Esocidae</taxon>
        <taxon>Esox</taxon>
    </lineage>
</organism>
<dbReference type="InterPro" id="IPR039733">
    <property type="entry name" value="NTAQ1"/>
</dbReference>
<name>A0AAY5L7U2_ESOLU</name>